<dbReference type="AlphaFoldDB" id="A0A9P0PC45"/>
<name>A0A9P0PC45_ACAOB</name>
<dbReference type="OrthoDB" id="10033706at2759"/>
<keyword evidence="3" id="KW-1185">Reference proteome</keyword>
<dbReference type="GO" id="GO:0046983">
    <property type="term" value="F:protein dimerization activity"/>
    <property type="evidence" value="ECO:0007669"/>
    <property type="project" value="InterPro"/>
</dbReference>
<dbReference type="PANTHER" id="PTHR37162:SF10">
    <property type="entry name" value="DUF4371 DOMAIN-CONTAINING PROTEIN"/>
    <property type="match status" value="1"/>
</dbReference>
<evidence type="ECO:0000259" key="1">
    <source>
        <dbReference type="Pfam" id="PF05699"/>
    </source>
</evidence>
<protein>
    <recommendedName>
        <fullName evidence="1">HAT C-terminal dimerisation domain-containing protein</fullName>
    </recommendedName>
</protein>
<evidence type="ECO:0000313" key="2">
    <source>
        <dbReference type="EMBL" id="CAH1979609.1"/>
    </source>
</evidence>
<dbReference type="InterPro" id="IPR012337">
    <property type="entry name" value="RNaseH-like_sf"/>
</dbReference>
<proteinExistence type="predicted"/>
<comment type="caution">
    <text evidence="2">The sequence shown here is derived from an EMBL/GenBank/DDBJ whole genome shotgun (WGS) entry which is preliminary data.</text>
</comment>
<organism evidence="2 3">
    <name type="scientific">Acanthoscelides obtectus</name>
    <name type="common">Bean weevil</name>
    <name type="synonym">Bruchus obtectus</name>
    <dbReference type="NCBI Taxonomy" id="200917"/>
    <lineage>
        <taxon>Eukaryota</taxon>
        <taxon>Metazoa</taxon>
        <taxon>Ecdysozoa</taxon>
        <taxon>Arthropoda</taxon>
        <taxon>Hexapoda</taxon>
        <taxon>Insecta</taxon>
        <taxon>Pterygota</taxon>
        <taxon>Neoptera</taxon>
        <taxon>Endopterygota</taxon>
        <taxon>Coleoptera</taxon>
        <taxon>Polyphaga</taxon>
        <taxon>Cucujiformia</taxon>
        <taxon>Chrysomeloidea</taxon>
        <taxon>Chrysomelidae</taxon>
        <taxon>Bruchinae</taxon>
        <taxon>Bruchini</taxon>
        <taxon>Acanthoscelides</taxon>
    </lineage>
</organism>
<evidence type="ECO:0000313" key="3">
    <source>
        <dbReference type="Proteomes" id="UP001152888"/>
    </source>
</evidence>
<gene>
    <name evidence="2" type="ORF">ACAOBT_LOCUS13537</name>
</gene>
<dbReference type="Pfam" id="PF05699">
    <property type="entry name" value="Dimer_Tnp_hAT"/>
    <property type="match status" value="1"/>
</dbReference>
<reference evidence="2" key="1">
    <citation type="submission" date="2022-03" db="EMBL/GenBank/DDBJ databases">
        <authorList>
            <person name="Sayadi A."/>
        </authorList>
    </citation>
    <scope>NUCLEOTIDE SEQUENCE</scope>
</reference>
<dbReference type="PANTHER" id="PTHR37162">
    <property type="entry name" value="HAT FAMILY DIMERISATION DOMAINCONTAINING PROTEIN-RELATED"/>
    <property type="match status" value="1"/>
</dbReference>
<accession>A0A9P0PC45</accession>
<dbReference type="InterPro" id="IPR008906">
    <property type="entry name" value="HATC_C_dom"/>
</dbReference>
<sequence length="456" mass="51979">MSPPQRKCHFNAELQAEYPFLKQKSNVSPHIVFCQVCRSDVDISNSGRSNIKQHLSKKKHILAANANLKSRKLETFLKSDSSSSEDMLIAAKEGTFAYHTIKHLQSFRSLDCTSKLIVNMFEPKFAAARTKTEAIVKNVLAQEAQSQLEIDLRKANFVSITIDSSNHREIKVVPLMVRYFDGEKGIQVKLLQLRDLPWETSEQLKDYVVSALNHHNLLQKCIGMSADNTNTNFGGMRRKGVNNLFSKLNASRGKPVIGIGCVAHIFNNCLQNATDVLPIDVELFGWVNLKKQVSWAEILSSCEAFKDYIGPILNQDELFDEVSLIRTNVTEDKIVDWNSRNISTEDRWLEVFQKESALKNLKILCEFVFCLPGTSASLERLFSNINNYWSPDKSQLKISTLEAIMQVYTNFKVSCNEMFQFLKSKPQLLKEIHGSKKYDWYQNDDQNFLAGTSKEN</sequence>
<feature type="domain" description="HAT C-terminal dimerisation" evidence="1">
    <location>
        <begin position="333"/>
        <end position="409"/>
    </location>
</feature>
<dbReference type="SUPFAM" id="SSF53098">
    <property type="entry name" value="Ribonuclease H-like"/>
    <property type="match status" value="1"/>
</dbReference>
<dbReference type="EMBL" id="CAKOFQ010006882">
    <property type="protein sequence ID" value="CAH1979609.1"/>
    <property type="molecule type" value="Genomic_DNA"/>
</dbReference>
<dbReference type="Proteomes" id="UP001152888">
    <property type="component" value="Unassembled WGS sequence"/>
</dbReference>